<feature type="compositionally biased region" description="Polar residues" evidence="1">
    <location>
        <begin position="94"/>
        <end position="108"/>
    </location>
</feature>
<evidence type="ECO:0000313" key="3">
    <source>
        <dbReference type="EMBL" id="KAG5274749.1"/>
    </source>
</evidence>
<keyword evidence="2" id="KW-0732">Signal</keyword>
<accession>A0AAV6GJV2</accession>
<protein>
    <submittedName>
        <fullName evidence="3">Uncharacterized protein</fullName>
    </submittedName>
</protein>
<feature type="region of interest" description="Disordered" evidence="1">
    <location>
        <begin position="73"/>
        <end position="108"/>
    </location>
</feature>
<feature type="signal peptide" evidence="2">
    <location>
        <begin position="1"/>
        <end position="20"/>
    </location>
</feature>
<sequence length="191" mass="20450">MILLVVSVLVGCFLWLKGKALKKQLKWTKGLPFGKYPVTKKVGYNVCAPSLQQEQQQQLGPDMESDPCVERLIPLSWGSGGPPKETGSAAQPHPGSTQHVTMNNSGRGESISNTVGSIFIYSPGMVVLGTNASDRREEGQQASVPQQESRSASSSGSSNGFSRSYPDSVGFSTQEEDDNKELSYPIPASGK</sequence>
<evidence type="ECO:0000256" key="1">
    <source>
        <dbReference type="SAM" id="MobiDB-lite"/>
    </source>
</evidence>
<dbReference type="EMBL" id="JADWDJ010000010">
    <property type="protein sequence ID" value="KAG5274749.1"/>
    <property type="molecule type" value="Genomic_DNA"/>
</dbReference>
<name>A0AAV6GJV2_9TELE</name>
<feature type="region of interest" description="Disordered" evidence="1">
    <location>
        <begin position="133"/>
        <end position="191"/>
    </location>
</feature>
<evidence type="ECO:0000256" key="2">
    <source>
        <dbReference type="SAM" id="SignalP"/>
    </source>
</evidence>
<organism evidence="3 4">
    <name type="scientific">Alosa alosa</name>
    <name type="common">allis shad</name>
    <dbReference type="NCBI Taxonomy" id="278164"/>
    <lineage>
        <taxon>Eukaryota</taxon>
        <taxon>Metazoa</taxon>
        <taxon>Chordata</taxon>
        <taxon>Craniata</taxon>
        <taxon>Vertebrata</taxon>
        <taxon>Euteleostomi</taxon>
        <taxon>Actinopterygii</taxon>
        <taxon>Neopterygii</taxon>
        <taxon>Teleostei</taxon>
        <taxon>Clupei</taxon>
        <taxon>Clupeiformes</taxon>
        <taxon>Clupeoidei</taxon>
        <taxon>Clupeidae</taxon>
        <taxon>Alosa</taxon>
    </lineage>
</organism>
<dbReference type="Proteomes" id="UP000823561">
    <property type="component" value="Chromosome 10"/>
</dbReference>
<gene>
    <name evidence="3" type="ORF">AALO_G00139710</name>
</gene>
<reference evidence="3" key="1">
    <citation type="submission" date="2020-10" db="EMBL/GenBank/DDBJ databases">
        <title>Chromosome-scale genome assembly of the Allis shad, Alosa alosa.</title>
        <authorList>
            <person name="Margot Z."/>
            <person name="Christophe K."/>
            <person name="Cabau C."/>
            <person name="Louis A."/>
            <person name="Berthelot C."/>
            <person name="Parey E."/>
            <person name="Roest Crollius H."/>
            <person name="Montfort J."/>
            <person name="Robinson-Rechavi M."/>
            <person name="Bucao C."/>
            <person name="Bouchez O."/>
            <person name="Gislard M."/>
            <person name="Lluch J."/>
            <person name="Milhes M."/>
            <person name="Lampietro C."/>
            <person name="Lopez Roques C."/>
            <person name="Donnadieu C."/>
            <person name="Braasch I."/>
            <person name="Desvignes T."/>
            <person name="Postlethwait J."/>
            <person name="Bobe J."/>
            <person name="Guiguen Y."/>
        </authorList>
    </citation>
    <scope>NUCLEOTIDE SEQUENCE</scope>
    <source>
        <strain evidence="3">M-15738</strain>
        <tissue evidence="3">Blood</tissue>
    </source>
</reference>
<proteinExistence type="predicted"/>
<feature type="compositionally biased region" description="Low complexity" evidence="1">
    <location>
        <begin position="149"/>
        <end position="164"/>
    </location>
</feature>
<evidence type="ECO:0000313" key="4">
    <source>
        <dbReference type="Proteomes" id="UP000823561"/>
    </source>
</evidence>
<feature type="chain" id="PRO_5043428478" evidence="2">
    <location>
        <begin position="21"/>
        <end position="191"/>
    </location>
</feature>
<keyword evidence="4" id="KW-1185">Reference proteome</keyword>
<dbReference type="AlphaFoldDB" id="A0AAV6GJV2"/>
<comment type="caution">
    <text evidence="3">The sequence shown here is derived from an EMBL/GenBank/DDBJ whole genome shotgun (WGS) entry which is preliminary data.</text>
</comment>